<name>A0A158CR02_9BURK</name>
<sequence length="193" mass="20907">MLLQPDLKVLFTSGYTQNAIVHAGKLDDGVELLSKPYSRADLAAKVRHVLGTPGRALSSFNSARPAEHQGKAAELNILVVEDNELAREAVCELLLMLGHCPVAAGTATQALADVARHPFDVLLTDINLPDLSGIELAAQASSFCPGLSVIFASAEPVERDEIRSFAWFELQKPYTFEELQAVIRKVVEEADGR</sequence>
<keyword evidence="5" id="KW-1185">Reference proteome</keyword>
<comment type="caution">
    <text evidence="4">The sequence shown here is derived from an EMBL/GenBank/DDBJ whole genome shotgun (WGS) entry which is preliminary data.</text>
</comment>
<evidence type="ECO:0000313" key="5">
    <source>
        <dbReference type="Proteomes" id="UP000054903"/>
    </source>
</evidence>
<dbReference type="STRING" id="1777138.AWB77_04445"/>
<dbReference type="SUPFAM" id="SSF52172">
    <property type="entry name" value="CheY-like"/>
    <property type="match status" value="2"/>
</dbReference>
<dbReference type="PANTHER" id="PTHR44591:SF25">
    <property type="entry name" value="CHEMOTAXIS TWO-COMPONENT RESPONSE REGULATOR"/>
    <property type="match status" value="1"/>
</dbReference>
<dbReference type="Gene3D" id="3.40.50.2300">
    <property type="match status" value="1"/>
</dbReference>
<reference evidence="4" key="1">
    <citation type="submission" date="2016-01" db="EMBL/GenBank/DDBJ databases">
        <authorList>
            <person name="Peeters C."/>
        </authorList>
    </citation>
    <scope>NUCLEOTIDE SEQUENCE</scope>
    <source>
        <strain evidence="4">LMG 29320</strain>
    </source>
</reference>
<dbReference type="PANTHER" id="PTHR44591">
    <property type="entry name" value="STRESS RESPONSE REGULATOR PROTEIN 1"/>
    <property type="match status" value="1"/>
</dbReference>
<evidence type="ECO:0000256" key="1">
    <source>
        <dbReference type="ARBA" id="ARBA00022553"/>
    </source>
</evidence>
<keyword evidence="1 2" id="KW-0597">Phosphoprotein</keyword>
<feature type="modified residue" description="4-aspartylphosphate" evidence="2">
    <location>
        <position position="125"/>
    </location>
</feature>
<dbReference type="GO" id="GO:0016301">
    <property type="term" value="F:kinase activity"/>
    <property type="evidence" value="ECO:0007669"/>
    <property type="project" value="UniProtKB-KW"/>
</dbReference>
<keyword evidence="4" id="KW-0808">Transferase</keyword>
<dbReference type="InterPro" id="IPR050595">
    <property type="entry name" value="Bact_response_regulator"/>
</dbReference>
<dbReference type="CDD" id="cd00156">
    <property type="entry name" value="REC"/>
    <property type="match status" value="1"/>
</dbReference>
<dbReference type="Proteomes" id="UP000054903">
    <property type="component" value="Unassembled WGS sequence"/>
</dbReference>
<evidence type="ECO:0000256" key="2">
    <source>
        <dbReference type="PROSITE-ProRule" id="PRU00169"/>
    </source>
</evidence>
<evidence type="ECO:0000259" key="3">
    <source>
        <dbReference type="PROSITE" id="PS50110"/>
    </source>
</evidence>
<organism evidence="4 5">
    <name type="scientific">Caballeronia fortuita</name>
    <dbReference type="NCBI Taxonomy" id="1777138"/>
    <lineage>
        <taxon>Bacteria</taxon>
        <taxon>Pseudomonadati</taxon>
        <taxon>Pseudomonadota</taxon>
        <taxon>Betaproteobacteria</taxon>
        <taxon>Burkholderiales</taxon>
        <taxon>Burkholderiaceae</taxon>
        <taxon>Caballeronia</taxon>
    </lineage>
</organism>
<feature type="domain" description="Response regulatory" evidence="3">
    <location>
        <begin position="76"/>
        <end position="187"/>
    </location>
</feature>
<proteinExistence type="predicted"/>
<dbReference type="GO" id="GO:0000160">
    <property type="term" value="P:phosphorelay signal transduction system"/>
    <property type="evidence" value="ECO:0007669"/>
    <property type="project" value="InterPro"/>
</dbReference>
<dbReference type="InterPro" id="IPR011006">
    <property type="entry name" value="CheY-like_superfamily"/>
</dbReference>
<gene>
    <name evidence="4" type="ORF">AWB77_04445</name>
</gene>
<dbReference type="Pfam" id="PF00072">
    <property type="entry name" value="Response_reg"/>
    <property type="match status" value="1"/>
</dbReference>
<dbReference type="SMART" id="SM00448">
    <property type="entry name" value="REC"/>
    <property type="match status" value="1"/>
</dbReference>
<accession>A0A158CR02</accession>
<dbReference type="RefSeq" id="WP_167354166.1">
    <property type="nucleotide sequence ID" value="NZ_FCNX02000011.1"/>
</dbReference>
<evidence type="ECO:0000313" key="4">
    <source>
        <dbReference type="EMBL" id="SAK84785.1"/>
    </source>
</evidence>
<protein>
    <submittedName>
        <fullName evidence="4">Sensor histidine kinase</fullName>
    </submittedName>
</protein>
<dbReference type="InterPro" id="IPR001789">
    <property type="entry name" value="Sig_transdc_resp-reg_receiver"/>
</dbReference>
<dbReference type="AlphaFoldDB" id="A0A158CR02"/>
<dbReference type="EMBL" id="FCNX02000011">
    <property type="protein sequence ID" value="SAK84785.1"/>
    <property type="molecule type" value="Genomic_DNA"/>
</dbReference>
<dbReference type="PROSITE" id="PS50110">
    <property type="entry name" value="RESPONSE_REGULATORY"/>
    <property type="match status" value="1"/>
</dbReference>
<keyword evidence="4" id="KW-0418">Kinase</keyword>